<dbReference type="RefSeq" id="WP_038453469.1">
    <property type="nucleotide sequence ID" value="NZ_CP009043.1"/>
</dbReference>
<gene>
    <name evidence="1" type="ORF">CIG1485E_0554</name>
</gene>
<dbReference type="OrthoDB" id="5354971at2"/>
<name>A0A076FF13_9BACT</name>
<evidence type="ECO:0008006" key="3">
    <source>
        <dbReference type="Google" id="ProtNLM"/>
    </source>
</evidence>
<proteinExistence type="predicted"/>
<accession>A0A076FF13</accession>
<reference evidence="2" key="1">
    <citation type="journal article" date="2014" name="Genome Announc.">
        <title>Complete Genome Sequence of Campylobacter iguaniorum Strain 1485ET, Isolated from a Bearded Dragon (Pogona vitticeps).</title>
        <authorList>
            <person name="Gilbert M.J."/>
            <person name="Miller W.G."/>
            <person name="Yee E."/>
            <person name="Kik M."/>
            <person name="Wagenaar J.A."/>
            <person name="Duim B."/>
        </authorList>
    </citation>
    <scope>NUCLEOTIDE SEQUENCE [LARGE SCALE GENOMIC DNA]</scope>
    <source>
        <strain evidence="2">1485E</strain>
    </source>
</reference>
<dbReference type="EMBL" id="CP009043">
    <property type="protein sequence ID" value="AII14419.1"/>
    <property type="molecule type" value="Genomic_DNA"/>
</dbReference>
<evidence type="ECO:0000313" key="1">
    <source>
        <dbReference type="EMBL" id="AII14419.1"/>
    </source>
</evidence>
<dbReference type="Proteomes" id="UP000028486">
    <property type="component" value="Chromosome"/>
</dbReference>
<sequence>MKKVVFLFGIAILVGIILAFEFGKGNDIKYASGESNVTCDLNLDNCSVQVSGEPVTFAFSPKPLVAMVPTSLKIYGLKGEFKELKARIYGLNMDMGVIEVDLEKRSDIYMSNVVLSSCVVSLMQYRLELFDGKKPLGIHIDFNLKS</sequence>
<protein>
    <recommendedName>
        <fullName evidence="3">Periplasmic protein</fullName>
    </recommendedName>
</protein>
<dbReference type="eggNOG" id="ENOG5033DQT">
    <property type="taxonomic scope" value="Bacteria"/>
</dbReference>
<dbReference type="AlphaFoldDB" id="A0A076FF13"/>
<dbReference type="STRING" id="1244531.CIG2463D_0554"/>
<organism evidence="1 2">
    <name type="scientific">Campylobacter iguaniorum</name>
    <dbReference type="NCBI Taxonomy" id="1244531"/>
    <lineage>
        <taxon>Bacteria</taxon>
        <taxon>Pseudomonadati</taxon>
        <taxon>Campylobacterota</taxon>
        <taxon>Epsilonproteobacteria</taxon>
        <taxon>Campylobacterales</taxon>
        <taxon>Campylobacteraceae</taxon>
        <taxon>Campylobacter</taxon>
    </lineage>
</organism>
<dbReference type="HOGENOM" id="CLU_128628_0_0_7"/>
<dbReference type="KEGG" id="caj:CIG1485E_0554"/>
<keyword evidence="2" id="KW-1185">Reference proteome</keyword>
<dbReference type="PATRIC" id="fig|1244531.5.peg.564"/>
<evidence type="ECO:0000313" key="2">
    <source>
        <dbReference type="Proteomes" id="UP000028486"/>
    </source>
</evidence>